<name>A0A345SZD9_9ACTN</name>
<dbReference type="RefSeq" id="WP_111490464.1">
    <property type="nucleotide sequence ID" value="NZ_CP031264.1"/>
</dbReference>
<dbReference type="AlphaFoldDB" id="A0A345SZD9"/>
<dbReference type="InterPro" id="IPR015057">
    <property type="entry name" value="Rv2632c-like"/>
</dbReference>
<reference evidence="2" key="1">
    <citation type="submission" date="2018-07" db="EMBL/GenBank/DDBJ databases">
        <title>Streptacidiphilus bronchialis DSM 106435 chromosome.</title>
        <authorList>
            <person name="Batra D."/>
            <person name="Gulvik C.A."/>
        </authorList>
    </citation>
    <scope>NUCLEOTIDE SEQUENCE [LARGE SCALE GENOMIC DNA]</scope>
    <source>
        <strain evidence="2">DSM 106435</strain>
    </source>
</reference>
<protein>
    <submittedName>
        <fullName evidence="1">DUF1876 domain-containing protein</fullName>
    </submittedName>
</protein>
<dbReference type="OrthoDB" id="3386932at2"/>
<gene>
    <name evidence="1" type="ORF">C7M71_018410</name>
</gene>
<dbReference type="SUPFAM" id="SSF143212">
    <property type="entry name" value="Rv2632c-like"/>
    <property type="match status" value="1"/>
</dbReference>
<evidence type="ECO:0000313" key="2">
    <source>
        <dbReference type="Proteomes" id="UP000249340"/>
    </source>
</evidence>
<keyword evidence="2" id="KW-1185">Reference proteome</keyword>
<dbReference type="Gene3D" id="3.30.160.240">
    <property type="entry name" value="Rv1738"/>
    <property type="match status" value="1"/>
</dbReference>
<dbReference type="EMBL" id="CP031264">
    <property type="protein sequence ID" value="AXI79094.1"/>
    <property type="molecule type" value="Genomic_DNA"/>
</dbReference>
<evidence type="ECO:0000313" key="1">
    <source>
        <dbReference type="EMBL" id="AXI79094.1"/>
    </source>
</evidence>
<dbReference type="KEGG" id="stri:C7M71_018410"/>
<proteinExistence type="predicted"/>
<dbReference type="Pfam" id="PF08962">
    <property type="entry name" value="Rv2632c-like"/>
    <property type="match status" value="1"/>
</dbReference>
<dbReference type="Proteomes" id="UP000249340">
    <property type="component" value="Chromosome"/>
</dbReference>
<dbReference type="InterPro" id="IPR038070">
    <property type="entry name" value="Rv2632c-like_sf"/>
</dbReference>
<sequence length="101" mass="11307">MRTETRTRSRSETQPVVGWHVEMEFSEHADRTKAAALLRLQDGSEIRAHGHATRHPDDPVQQRVGEEVAAARALNDLARQLLAKAGGEIEEVTHLRAYLAM</sequence>
<accession>A0A345SZD9</accession>
<organism evidence="1 2">
    <name type="scientific">Peterkaempfera bronchialis</name>
    <dbReference type="NCBI Taxonomy" id="2126346"/>
    <lineage>
        <taxon>Bacteria</taxon>
        <taxon>Bacillati</taxon>
        <taxon>Actinomycetota</taxon>
        <taxon>Actinomycetes</taxon>
        <taxon>Kitasatosporales</taxon>
        <taxon>Streptomycetaceae</taxon>
        <taxon>Peterkaempfera</taxon>
    </lineage>
</organism>